<keyword evidence="2" id="KW-0238">DNA-binding</keyword>
<accession>A0A223KLV2</accession>
<dbReference type="KEGG" id="bcoh:BC6307_03365"/>
<evidence type="ECO:0000256" key="1">
    <source>
        <dbReference type="SAM" id="Phobius"/>
    </source>
</evidence>
<reference evidence="2 3" key="1">
    <citation type="submission" date="2016-12" db="EMBL/GenBank/DDBJ databases">
        <title>The whole genome sequencing and assembly of Bacillus cohnii DSM 6307T strain.</title>
        <authorList>
            <person name="Lee Y.-J."/>
            <person name="Yi H."/>
            <person name="Bahn Y.-S."/>
            <person name="Kim J.F."/>
            <person name="Lee D.-W."/>
        </authorList>
    </citation>
    <scope>NUCLEOTIDE SEQUENCE [LARGE SCALE GENOMIC DNA]</scope>
    <source>
        <strain evidence="2 3">DSM 6307</strain>
    </source>
</reference>
<protein>
    <submittedName>
        <fullName evidence="2">DNA-binding protein</fullName>
    </submittedName>
</protein>
<evidence type="ECO:0000313" key="2">
    <source>
        <dbReference type="EMBL" id="AST90376.1"/>
    </source>
</evidence>
<dbReference type="AlphaFoldDB" id="A0A223KLV2"/>
<dbReference type="EMBL" id="CP018866">
    <property type="protein sequence ID" value="AST90376.1"/>
    <property type="molecule type" value="Genomic_DNA"/>
</dbReference>
<keyword evidence="1" id="KW-0472">Membrane</keyword>
<dbReference type="Proteomes" id="UP000215224">
    <property type="component" value="Chromosome"/>
</dbReference>
<dbReference type="Pfam" id="PF06695">
    <property type="entry name" value="Sm_multidrug_ex"/>
    <property type="match status" value="1"/>
</dbReference>
<gene>
    <name evidence="2" type="ORF">BC6307_03365</name>
</gene>
<organism evidence="2 3">
    <name type="scientific">Sutcliffiella cohnii</name>
    <dbReference type="NCBI Taxonomy" id="33932"/>
    <lineage>
        <taxon>Bacteria</taxon>
        <taxon>Bacillati</taxon>
        <taxon>Bacillota</taxon>
        <taxon>Bacilli</taxon>
        <taxon>Bacillales</taxon>
        <taxon>Bacillaceae</taxon>
        <taxon>Sutcliffiella</taxon>
    </lineage>
</organism>
<dbReference type="GO" id="GO:0003677">
    <property type="term" value="F:DNA binding"/>
    <property type="evidence" value="ECO:0007669"/>
    <property type="project" value="UniProtKB-KW"/>
</dbReference>
<proteinExistence type="predicted"/>
<feature type="transmembrane region" description="Helical" evidence="1">
    <location>
        <begin position="46"/>
        <end position="67"/>
    </location>
</feature>
<evidence type="ECO:0000313" key="3">
    <source>
        <dbReference type="Proteomes" id="UP000215224"/>
    </source>
</evidence>
<keyword evidence="1" id="KW-0812">Transmembrane</keyword>
<feature type="transmembrane region" description="Helical" evidence="1">
    <location>
        <begin position="17"/>
        <end position="40"/>
    </location>
</feature>
<feature type="transmembrane region" description="Helical" evidence="1">
    <location>
        <begin position="132"/>
        <end position="154"/>
    </location>
</feature>
<dbReference type="STRING" id="1314751.GCA_001591425_02576"/>
<dbReference type="InterPro" id="IPR009577">
    <property type="entry name" value="Sm_multidrug_ex"/>
</dbReference>
<feature type="transmembrane region" description="Helical" evidence="1">
    <location>
        <begin position="99"/>
        <end position="126"/>
    </location>
</feature>
<name>A0A223KLV2_9BACI</name>
<sequence>MNWSGLLVSFLLEVWEYILVFIFAAIPWFEIALIIPLAIIGGLNPVLVALVAFLGNLATVYLLVIFFEKFKAWREKKRKVDEPSKSKKGKRAYKIWNRYGLPGLSFLGPIVIGSHIAAFIGLILGANKKSTIIWQTMSLAVWTLIFVVVTYFGLDFLNIGKG</sequence>
<keyword evidence="3" id="KW-1185">Reference proteome</keyword>
<keyword evidence="1" id="KW-1133">Transmembrane helix</keyword>